<keyword evidence="2" id="KW-1185">Reference proteome</keyword>
<reference evidence="1 2" key="1">
    <citation type="submission" date="2024-10" db="EMBL/GenBank/DDBJ databases">
        <title>The Natural Products Discovery Center: Release of the First 8490 Sequenced Strains for Exploring Actinobacteria Biosynthetic Diversity.</title>
        <authorList>
            <person name="Kalkreuter E."/>
            <person name="Kautsar S.A."/>
            <person name="Yang D."/>
            <person name="Bader C.D."/>
            <person name="Teijaro C.N."/>
            <person name="Fluegel L."/>
            <person name="Davis C.M."/>
            <person name="Simpson J.R."/>
            <person name="Lauterbach L."/>
            <person name="Steele A.D."/>
            <person name="Gui C."/>
            <person name="Meng S."/>
            <person name="Li G."/>
            <person name="Viehrig K."/>
            <person name="Ye F."/>
            <person name="Su P."/>
            <person name="Kiefer A.F."/>
            <person name="Nichols A."/>
            <person name="Cepeda A.J."/>
            <person name="Yan W."/>
            <person name="Fan B."/>
            <person name="Jiang Y."/>
            <person name="Adhikari A."/>
            <person name="Zheng C.-J."/>
            <person name="Schuster L."/>
            <person name="Cowan T.M."/>
            <person name="Smanski M.J."/>
            <person name="Chevrette M.G."/>
            <person name="De Carvalho L.P.S."/>
            <person name="Shen B."/>
        </authorList>
    </citation>
    <scope>NUCLEOTIDE SEQUENCE [LARGE SCALE GENOMIC DNA]</scope>
    <source>
        <strain evidence="1 2">NPDC053346</strain>
    </source>
</reference>
<evidence type="ECO:0000313" key="1">
    <source>
        <dbReference type="EMBL" id="MFI9123845.1"/>
    </source>
</evidence>
<accession>A0ABW8D5N0</accession>
<organism evidence="1 2">
    <name type="scientific">Streptomyces bikiniensis</name>
    <dbReference type="NCBI Taxonomy" id="1896"/>
    <lineage>
        <taxon>Bacteria</taxon>
        <taxon>Bacillati</taxon>
        <taxon>Actinomycetota</taxon>
        <taxon>Actinomycetes</taxon>
        <taxon>Kitasatosporales</taxon>
        <taxon>Streptomycetaceae</taxon>
        <taxon>Streptomyces</taxon>
    </lineage>
</organism>
<dbReference type="Proteomes" id="UP001614391">
    <property type="component" value="Unassembled WGS sequence"/>
</dbReference>
<dbReference type="RefSeq" id="WP_399621625.1">
    <property type="nucleotide sequence ID" value="NZ_JBITYT010000023.1"/>
</dbReference>
<dbReference type="NCBIfam" id="NF038082">
    <property type="entry name" value="phiSA1p31"/>
    <property type="match status" value="1"/>
</dbReference>
<proteinExistence type="predicted"/>
<comment type="caution">
    <text evidence="1">The sequence shown here is derived from an EMBL/GenBank/DDBJ whole genome shotgun (WGS) entry which is preliminary data.</text>
</comment>
<sequence length="130" mass="14664">MAHAQYATRTRTVEETVVVLELTEDEADELRDALGESDGTPTRVRILAALQKPEPPKAEEPANTFEYDGAVYDLDAKYEDRDGDRWSFSPVQLDATGVPRGRYRDRAEYEEVYNLAKVVDDFGPLIKVTP</sequence>
<protein>
    <submittedName>
        <fullName evidence="1">PhiSA1p31-related protein</fullName>
    </submittedName>
</protein>
<gene>
    <name evidence="1" type="ORF">ACIGW0_31390</name>
</gene>
<dbReference type="EMBL" id="JBITYT010000023">
    <property type="protein sequence ID" value="MFI9123845.1"/>
    <property type="molecule type" value="Genomic_DNA"/>
</dbReference>
<evidence type="ECO:0000313" key="2">
    <source>
        <dbReference type="Proteomes" id="UP001614391"/>
    </source>
</evidence>
<name>A0ABW8D5N0_STRBI</name>